<keyword evidence="1" id="KW-0732">Signal</keyword>
<evidence type="ECO:0000256" key="1">
    <source>
        <dbReference type="SAM" id="SignalP"/>
    </source>
</evidence>
<dbReference type="EMBL" id="KN042435">
    <property type="protein sequence ID" value="KFH61899.1"/>
    <property type="molecule type" value="Genomic_DNA"/>
</dbReference>
<evidence type="ECO:0000313" key="2">
    <source>
        <dbReference type="EMBL" id="KFH61899.1"/>
    </source>
</evidence>
<keyword evidence="3" id="KW-1185">Reference proteome</keyword>
<protein>
    <submittedName>
        <fullName evidence="2">Uncharacterized protein</fullName>
    </submittedName>
</protein>
<feature type="chain" id="PRO_5001815785" evidence="1">
    <location>
        <begin position="29"/>
        <end position="124"/>
    </location>
</feature>
<proteinExistence type="predicted"/>
<evidence type="ECO:0000313" key="3">
    <source>
        <dbReference type="Proteomes" id="UP000243308"/>
    </source>
</evidence>
<name>A0A086TIX2_9FUNG</name>
<organism evidence="2 3">
    <name type="scientific">Podila verticillata NRRL 6337</name>
    <dbReference type="NCBI Taxonomy" id="1069443"/>
    <lineage>
        <taxon>Eukaryota</taxon>
        <taxon>Fungi</taxon>
        <taxon>Fungi incertae sedis</taxon>
        <taxon>Mucoromycota</taxon>
        <taxon>Mortierellomycotina</taxon>
        <taxon>Mortierellomycetes</taxon>
        <taxon>Mortierellales</taxon>
        <taxon>Mortierellaceae</taxon>
        <taxon>Podila</taxon>
    </lineage>
</organism>
<dbReference type="AlphaFoldDB" id="A0A086TIX2"/>
<gene>
    <name evidence="2" type="ORF">MVEG_12233</name>
</gene>
<feature type="signal peptide" evidence="1">
    <location>
        <begin position="1"/>
        <end position="28"/>
    </location>
</feature>
<reference evidence="2 3" key="1">
    <citation type="submission" date="2011-02" db="EMBL/GenBank/DDBJ databases">
        <title>The Genome Sequence of Mortierella verticillata NRRL 6337.</title>
        <authorList>
            <consortium name="The Broad Institute Genome Sequencing Platform"/>
            <person name="Russ C."/>
            <person name="Cuomo C."/>
            <person name="Burger G."/>
            <person name="Gray M.W."/>
            <person name="Holland P.W.H."/>
            <person name="King N."/>
            <person name="Lang F.B.F."/>
            <person name="Roger A.J."/>
            <person name="Ruiz-Trillo I."/>
            <person name="Young S.K."/>
            <person name="Zeng Q."/>
            <person name="Gargeya S."/>
            <person name="Alvarado L."/>
            <person name="Berlin A."/>
            <person name="Chapman S.B."/>
            <person name="Chen Z."/>
            <person name="Freedman E."/>
            <person name="Gellesch M."/>
            <person name="Goldberg J."/>
            <person name="Griggs A."/>
            <person name="Gujja S."/>
            <person name="Heilman E."/>
            <person name="Heiman D."/>
            <person name="Howarth C."/>
            <person name="Mehta T."/>
            <person name="Neiman D."/>
            <person name="Pearson M."/>
            <person name="Roberts A."/>
            <person name="Saif S."/>
            <person name="Shea T."/>
            <person name="Shenoy N."/>
            <person name="Sisk P."/>
            <person name="Stolte C."/>
            <person name="Sykes S."/>
            <person name="White J."/>
            <person name="Yandava C."/>
            <person name="Haas B."/>
            <person name="Nusbaum C."/>
            <person name="Birren B."/>
        </authorList>
    </citation>
    <scope>NUCLEOTIDE SEQUENCE [LARGE SCALE GENOMIC DNA]</scope>
    <source>
        <strain evidence="2 3">NRRL 6337</strain>
    </source>
</reference>
<sequence>MTSFNTRRSIALAAAALVAGLFLGSTNAVPILPLPSVNPPLDHAVGYIASNAVTSVAPKAFAKGGLDGIRNEQGKDPIYTEHNTLADGVLYQGGLVVGEAGSQVLSPPFIQGGLEGVKDATGLD</sequence>
<dbReference type="Proteomes" id="UP000243308">
    <property type="component" value="Unassembled WGS sequence"/>
</dbReference>
<accession>A0A086TIX2</accession>